<dbReference type="GO" id="GO:0003700">
    <property type="term" value="F:DNA-binding transcription factor activity"/>
    <property type="evidence" value="ECO:0007669"/>
    <property type="project" value="TreeGrafter"/>
</dbReference>
<dbReference type="PROSITE" id="PS51197">
    <property type="entry name" value="HTH_RRF2_2"/>
    <property type="match status" value="1"/>
</dbReference>
<dbReference type="SUPFAM" id="SSF46785">
    <property type="entry name" value="Winged helix' DNA-binding domain"/>
    <property type="match status" value="1"/>
</dbReference>
<comment type="caution">
    <text evidence="4">The sequence shown here is derived from an EMBL/GenBank/DDBJ whole genome shotgun (WGS) entry which is preliminary data.</text>
</comment>
<dbReference type="RefSeq" id="WP_184404908.1">
    <property type="nucleotide sequence ID" value="NZ_JACHHJ010000004.1"/>
</dbReference>
<dbReference type="GO" id="GO:0005829">
    <property type="term" value="C:cytosol"/>
    <property type="evidence" value="ECO:0007669"/>
    <property type="project" value="TreeGrafter"/>
</dbReference>
<keyword evidence="1" id="KW-0238">DNA-binding</keyword>
<evidence type="ECO:0000313" key="4">
    <source>
        <dbReference type="EMBL" id="MBB6450845.1"/>
    </source>
</evidence>
<dbReference type="Gene3D" id="1.10.10.10">
    <property type="entry name" value="Winged helix-like DNA-binding domain superfamily/Winged helix DNA-binding domain"/>
    <property type="match status" value="1"/>
</dbReference>
<dbReference type="NCBIfam" id="TIGR00738">
    <property type="entry name" value="rrf2_super"/>
    <property type="match status" value="1"/>
</dbReference>
<reference evidence="4 5" key="1">
    <citation type="submission" date="2020-08" db="EMBL/GenBank/DDBJ databases">
        <title>Genomic Encyclopedia of Type Strains, Phase IV (KMG-IV): sequencing the most valuable type-strain genomes for metagenomic binning, comparative biology and taxonomic classification.</title>
        <authorList>
            <person name="Goeker M."/>
        </authorList>
    </citation>
    <scope>NUCLEOTIDE SEQUENCE [LARGE SCALE GENOMIC DNA]</scope>
    <source>
        <strain evidence="4 5">DSM 21769</strain>
    </source>
</reference>
<dbReference type="GO" id="GO:0003677">
    <property type="term" value="F:DNA binding"/>
    <property type="evidence" value="ECO:0007669"/>
    <property type="project" value="UniProtKB-KW"/>
</dbReference>
<dbReference type="InterPro" id="IPR000944">
    <property type="entry name" value="Tscrpt_reg_Rrf2"/>
</dbReference>
<comment type="cofactor">
    <cofactor evidence="2">
        <name>[2Fe-2S] cluster</name>
        <dbReference type="ChEBI" id="CHEBI:190135"/>
    </cofactor>
</comment>
<dbReference type="AlphaFoldDB" id="A0A841Q0M6"/>
<evidence type="ECO:0000256" key="2">
    <source>
        <dbReference type="ARBA" id="ARBA00034078"/>
    </source>
</evidence>
<dbReference type="EMBL" id="JACHHJ010000004">
    <property type="protein sequence ID" value="MBB6450845.1"/>
    <property type="molecule type" value="Genomic_DNA"/>
</dbReference>
<dbReference type="Proteomes" id="UP000568839">
    <property type="component" value="Unassembled WGS sequence"/>
</dbReference>
<dbReference type="Pfam" id="PF02082">
    <property type="entry name" value="Rrf2"/>
    <property type="match status" value="1"/>
</dbReference>
<proteinExistence type="predicted"/>
<dbReference type="PANTHER" id="PTHR33221:SF4">
    <property type="entry name" value="HTH-TYPE TRANSCRIPTIONAL REPRESSOR NSRR"/>
    <property type="match status" value="1"/>
</dbReference>
<protein>
    <recommendedName>
        <fullName evidence="3">HTH-type transcriptional regulator NsrR</fullName>
    </recommendedName>
</protein>
<evidence type="ECO:0000256" key="3">
    <source>
        <dbReference type="ARBA" id="ARBA00040173"/>
    </source>
</evidence>
<gene>
    <name evidence="4" type="ORF">HNR44_002835</name>
</gene>
<organism evidence="4 5">
    <name type="scientific">Geomicrobium halophilum</name>
    <dbReference type="NCBI Taxonomy" id="549000"/>
    <lineage>
        <taxon>Bacteria</taxon>
        <taxon>Bacillati</taxon>
        <taxon>Bacillota</taxon>
        <taxon>Bacilli</taxon>
        <taxon>Bacillales</taxon>
        <taxon>Geomicrobium</taxon>
    </lineage>
</organism>
<accession>A0A841Q0M6</accession>
<sequence>MQLTSYTDYALRALIYVGSLPEGSRTSIKEIATAYHLSTNHLQKIVHELGKKNYIETTRGRNGGLQLGMDPEKVNVGTLVRELEDMALVECFNENHTCPISPVCRLKGVLHKANEAFLKVLDDYTLADLLVNKDELASILRGS</sequence>
<dbReference type="InterPro" id="IPR036390">
    <property type="entry name" value="WH_DNA-bd_sf"/>
</dbReference>
<dbReference type="InterPro" id="IPR036388">
    <property type="entry name" value="WH-like_DNA-bd_sf"/>
</dbReference>
<evidence type="ECO:0000313" key="5">
    <source>
        <dbReference type="Proteomes" id="UP000568839"/>
    </source>
</evidence>
<evidence type="ECO:0000256" key="1">
    <source>
        <dbReference type="ARBA" id="ARBA00023125"/>
    </source>
</evidence>
<dbReference type="PANTHER" id="PTHR33221">
    <property type="entry name" value="WINGED HELIX-TURN-HELIX TRANSCRIPTIONAL REGULATOR, RRF2 FAMILY"/>
    <property type="match status" value="1"/>
</dbReference>
<keyword evidence="5" id="KW-1185">Reference proteome</keyword>
<name>A0A841Q0M6_9BACL</name>